<dbReference type="InterPro" id="IPR001343">
    <property type="entry name" value="Hemolysn_Ca-bd"/>
</dbReference>
<protein>
    <recommendedName>
        <fullName evidence="5">Calcium-binding protein</fullName>
    </recommendedName>
</protein>
<proteinExistence type="predicted"/>
<keyword evidence="4" id="KW-1185">Reference proteome</keyword>
<dbReference type="PANTHER" id="PTHR38340">
    <property type="entry name" value="S-LAYER PROTEIN"/>
    <property type="match status" value="1"/>
</dbReference>
<comment type="subcellular location">
    <subcellularLocation>
        <location evidence="1">Secreted</location>
    </subcellularLocation>
</comment>
<dbReference type="InterPro" id="IPR011049">
    <property type="entry name" value="Serralysin-like_metalloprot_C"/>
</dbReference>
<dbReference type="PROSITE" id="PS00330">
    <property type="entry name" value="HEMOLYSIN_CALCIUM"/>
    <property type="match status" value="3"/>
</dbReference>
<dbReference type="SUPFAM" id="SSF51120">
    <property type="entry name" value="beta-Roll"/>
    <property type="match status" value="1"/>
</dbReference>
<evidence type="ECO:0000313" key="4">
    <source>
        <dbReference type="Proteomes" id="UP001517376"/>
    </source>
</evidence>
<evidence type="ECO:0008006" key="5">
    <source>
        <dbReference type="Google" id="ProtNLM"/>
    </source>
</evidence>
<comment type="caution">
    <text evidence="3">The sequence shown here is derived from an EMBL/GenBank/DDBJ whole genome shotgun (WGS) entry which is preliminary data.</text>
</comment>
<dbReference type="InterPro" id="IPR050557">
    <property type="entry name" value="RTX_toxin/Mannuronan_C5-epim"/>
</dbReference>
<evidence type="ECO:0000256" key="1">
    <source>
        <dbReference type="ARBA" id="ARBA00004613"/>
    </source>
</evidence>
<dbReference type="EMBL" id="JAAATW010000001">
    <property type="protein sequence ID" value="NBE06443.1"/>
    <property type="molecule type" value="Genomic_DNA"/>
</dbReference>
<evidence type="ECO:0000256" key="2">
    <source>
        <dbReference type="ARBA" id="ARBA00022525"/>
    </source>
</evidence>
<sequence>MMTTITLRGNQIGEALQFRENGTTVSVEIGRVWFSATDTVTLVAAPGAIDPVTGAYVGGAGSIIGLTVTTATGQVTTFGVSAANALDVDPDQAKNGGDFLYISESPAAGIGGAYAGLQLEKILVSDIALQAGTEPVFSAIGNWVPAAGVVVPPAPPSPNLTGTNQNDTLTGTAAANRIEGRDGNDTILSLGGRDRVDAGRGNDRVDAGAGNDTVLGGEGNDLILGGAGRDRLEGGEGNDLLNGGAGVDLLIGGRGGDSFVFGNGDRVTDFSAGEGDRIVFDAALGLDLSDIAVRYDATGAVVRFGAQSMVLAGVTEPFDLGNHIAFDHVPEFDFI</sequence>
<dbReference type="PRINTS" id="PR00313">
    <property type="entry name" value="CABNDNGRPT"/>
</dbReference>
<dbReference type="Gene3D" id="2.150.10.10">
    <property type="entry name" value="Serralysin-like metalloprotease, C-terminal"/>
    <property type="match status" value="2"/>
</dbReference>
<organism evidence="3 4">
    <name type="scientific">Paragemmobacter ruber</name>
    <dbReference type="NCBI Taxonomy" id="1985673"/>
    <lineage>
        <taxon>Bacteria</taxon>
        <taxon>Pseudomonadati</taxon>
        <taxon>Pseudomonadota</taxon>
        <taxon>Alphaproteobacteria</taxon>
        <taxon>Rhodobacterales</taxon>
        <taxon>Paracoccaceae</taxon>
        <taxon>Paragemmobacter</taxon>
    </lineage>
</organism>
<reference evidence="4" key="1">
    <citation type="submission" date="2020-01" db="EMBL/GenBank/DDBJ databases">
        <title>Sphingomonas sp. strain CSW-10.</title>
        <authorList>
            <person name="Chen W.-M."/>
        </authorList>
    </citation>
    <scope>NUCLEOTIDE SEQUENCE [LARGE SCALE GENOMIC DNA]</scope>
    <source>
        <strain evidence="4">CCP-1</strain>
    </source>
</reference>
<dbReference type="PANTHER" id="PTHR38340:SF1">
    <property type="entry name" value="S-LAYER PROTEIN"/>
    <property type="match status" value="1"/>
</dbReference>
<keyword evidence="2" id="KW-0964">Secreted</keyword>
<gene>
    <name evidence="3" type="ORF">GU920_02770</name>
</gene>
<dbReference type="Pfam" id="PF00353">
    <property type="entry name" value="HemolysinCabind"/>
    <property type="match status" value="2"/>
</dbReference>
<dbReference type="Proteomes" id="UP001517376">
    <property type="component" value="Unassembled WGS sequence"/>
</dbReference>
<evidence type="ECO:0000313" key="3">
    <source>
        <dbReference type="EMBL" id="NBE06443.1"/>
    </source>
</evidence>
<dbReference type="InterPro" id="IPR018511">
    <property type="entry name" value="Hemolysin-typ_Ca-bd_CS"/>
</dbReference>
<accession>A0ABW9Y1R3</accession>
<name>A0ABW9Y1R3_9RHOB</name>